<proteinExistence type="predicted"/>
<dbReference type="EMBL" id="PUHY01000006">
    <property type="protein sequence ID" value="PQO36363.1"/>
    <property type="molecule type" value="Genomic_DNA"/>
</dbReference>
<gene>
    <name evidence="1" type="ORF">C5Y83_10725</name>
</gene>
<protein>
    <submittedName>
        <fullName evidence="1">Uncharacterized protein</fullName>
    </submittedName>
</protein>
<reference evidence="1 2" key="1">
    <citation type="submission" date="2018-02" db="EMBL/GenBank/DDBJ databases">
        <title>Comparative genomes isolates from brazilian mangrove.</title>
        <authorList>
            <person name="Araujo J.E."/>
            <person name="Taketani R.G."/>
            <person name="Silva M.C.P."/>
            <person name="Loureco M.V."/>
            <person name="Andreote F.D."/>
        </authorList>
    </citation>
    <scope>NUCLEOTIDE SEQUENCE [LARGE SCALE GENOMIC DNA]</scope>
    <source>
        <strain evidence="1 2">Hex-1 MGV</strain>
    </source>
</reference>
<accession>A0A2S8FW31</accession>
<sequence>MTRMIASLAFAAVLGTVFVSSAEAGLFGRRAYRPHYHAPRVEYRYYQATPSYYESQNVQIIRHVNDPSMFRDEMGYGES</sequence>
<organism evidence="1 2">
    <name type="scientific">Blastopirellula marina</name>
    <dbReference type="NCBI Taxonomy" id="124"/>
    <lineage>
        <taxon>Bacteria</taxon>
        <taxon>Pseudomonadati</taxon>
        <taxon>Planctomycetota</taxon>
        <taxon>Planctomycetia</taxon>
        <taxon>Pirellulales</taxon>
        <taxon>Pirellulaceae</taxon>
        <taxon>Blastopirellula</taxon>
    </lineage>
</organism>
<name>A0A2S8FW31_9BACT</name>
<evidence type="ECO:0000313" key="2">
    <source>
        <dbReference type="Proteomes" id="UP000238322"/>
    </source>
</evidence>
<dbReference type="RefSeq" id="WP_105329653.1">
    <property type="nucleotide sequence ID" value="NZ_PUHY01000006.1"/>
</dbReference>
<dbReference type="AlphaFoldDB" id="A0A2S8FW31"/>
<evidence type="ECO:0000313" key="1">
    <source>
        <dbReference type="EMBL" id="PQO36363.1"/>
    </source>
</evidence>
<dbReference type="Proteomes" id="UP000238322">
    <property type="component" value="Unassembled WGS sequence"/>
</dbReference>
<dbReference type="OrthoDB" id="288419at2"/>
<comment type="caution">
    <text evidence="1">The sequence shown here is derived from an EMBL/GenBank/DDBJ whole genome shotgun (WGS) entry which is preliminary data.</text>
</comment>